<feature type="transmembrane region" description="Helical" evidence="1">
    <location>
        <begin position="57"/>
        <end position="77"/>
    </location>
</feature>
<name>A0A0C2WSI1_AMAMK</name>
<accession>A0A0C2WSI1</accession>
<evidence type="ECO:0000313" key="3">
    <source>
        <dbReference type="Proteomes" id="UP000054549"/>
    </source>
</evidence>
<organism evidence="2 3">
    <name type="scientific">Amanita muscaria (strain Koide BX008)</name>
    <dbReference type="NCBI Taxonomy" id="946122"/>
    <lineage>
        <taxon>Eukaryota</taxon>
        <taxon>Fungi</taxon>
        <taxon>Dikarya</taxon>
        <taxon>Basidiomycota</taxon>
        <taxon>Agaricomycotina</taxon>
        <taxon>Agaricomycetes</taxon>
        <taxon>Agaricomycetidae</taxon>
        <taxon>Agaricales</taxon>
        <taxon>Pluteineae</taxon>
        <taxon>Amanitaceae</taxon>
        <taxon>Amanita</taxon>
    </lineage>
</organism>
<keyword evidence="1" id="KW-0472">Membrane</keyword>
<dbReference type="InParanoid" id="A0A0C2WSI1"/>
<evidence type="ECO:0000256" key="1">
    <source>
        <dbReference type="SAM" id="Phobius"/>
    </source>
</evidence>
<dbReference type="EMBL" id="KN818248">
    <property type="protein sequence ID" value="KIL64642.1"/>
    <property type="molecule type" value="Genomic_DNA"/>
</dbReference>
<dbReference type="HOGENOM" id="CLU_2589223_0_0_1"/>
<reference evidence="2 3" key="1">
    <citation type="submission" date="2014-04" db="EMBL/GenBank/DDBJ databases">
        <title>Evolutionary Origins and Diversification of the Mycorrhizal Mutualists.</title>
        <authorList>
            <consortium name="DOE Joint Genome Institute"/>
            <consortium name="Mycorrhizal Genomics Consortium"/>
            <person name="Kohler A."/>
            <person name="Kuo A."/>
            <person name="Nagy L.G."/>
            <person name="Floudas D."/>
            <person name="Copeland A."/>
            <person name="Barry K.W."/>
            <person name="Cichocki N."/>
            <person name="Veneault-Fourrey C."/>
            <person name="LaButti K."/>
            <person name="Lindquist E.A."/>
            <person name="Lipzen A."/>
            <person name="Lundell T."/>
            <person name="Morin E."/>
            <person name="Murat C."/>
            <person name="Riley R."/>
            <person name="Ohm R."/>
            <person name="Sun H."/>
            <person name="Tunlid A."/>
            <person name="Henrissat B."/>
            <person name="Grigoriev I.V."/>
            <person name="Hibbett D.S."/>
            <person name="Martin F."/>
        </authorList>
    </citation>
    <scope>NUCLEOTIDE SEQUENCE [LARGE SCALE GENOMIC DNA]</scope>
    <source>
        <strain evidence="2 3">Koide BX008</strain>
    </source>
</reference>
<sequence length="80" mass="8899">MPSYLDTVTKKLWTVSGNGPRAQGLDEVVDGLFCRIPSPVFHCSFTAYLLMLHLGPFLMLSGELFVSCAFGIMCLVWRRG</sequence>
<protein>
    <submittedName>
        <fullName evidence="2">Uncharacterized protein</fullName>
    </submittedName>
</protein>
<keyword evidence="1" id="KW-1133">Transmembrane helix</keyword>
<proteinExistence type="predicted"/>
<gene>
    <name evidence="2" type="ORF">M378DRAFT_163112</name>
</gene>
<dbReference type="AlphaFoldDB" id="A0A0C2WSI1"/>
<dbReference type="Proteomes" id="UP000054549">
    <property type="component" value="Unassembled WGS sequence"/>
</dbReference>
<evidence type="ECO:0000313" key="2">
    <source>
        <dbReference type="EMBL" id="KIL64642.1"/>
    </source>
</evidence>
<keyword evidence="3" id="KW-1185">Reference proteome</keyword>
<keyword evidence="1" id="KW-0812">Transmembrane</keyword>